<feature type="compositionally biased region" description="Low complexity" evidence="1">
    <location>
        <begin position="38"/>
        <end position="92"/>
    </location>
</feature>
<evidence type="ECO:0000256" key="1">
    <source>
        <dbReference type="SAM" id="MobiDB-lite"/>
    </source>
</evidence>
<evidence type="ECO:0000313" key="3">
    <source>
        <dbReference type="RefSeq" id="XP_012938677.1"/>
    </source>
</evidence>
<feature type="region of interest" description="Disordered" evidence="1">
    <location>
        <begin position="1"/>
        <end position="156"/>
    </location>
</feature>
<organism evidence="2 3">
    <name type="scientific">Aplysia californica</name>
    <name type="common">California sea hare</name>
    <dbReference type="NCBI Taxonomy" id="6500"/>
    <lineage>
        <taxon>Eukaryota</taxon>
        <taxon>Metazoa</taxon>
        <taxon>Spiralia</taxon>
        <taxon>Lophotrochozoa</taxon>
        <taxon>Mollusca</taxon>
        <taxon>Gastropoda</taxon>
        <taxon>Heterobranchia</taxon>
        <taxon>Euthyneura</taxon>
        <taxon>Tectipleura</taxon>
        <taxon>Aplysiida</taxon>
        <taxon>Aplysioidea</taxon>
        <taxon>Aplysiidae</taxon>
        <taxon>Aplysia</taxon>
    </lineage>
</organism>
<dbReference type="RefSeq" id="XP_012938677.1">
    <property type="nucleotide sequence ID" value="XM_013083223.1"/>
</dbReference>
<proteinExistence type="predicted"/>
<evidence type="ECO:0000313" key="2">
    <source>
        <dbReference type="Proteomes" id="UP000694888"/>
    </source>
</evidence>
<dbReference type="Proteomes" id="UP000694888">
    <property type="component" value="Unplaced"/>
</dbReference>
<keyword evidence="2" id="KW-1185">Reference proteome</keyword>
<reference evidence="3" key="1">
    <citation type="submission" date="2025-08" db="UniProtKB">
        <authorList>
            <consortium name="RefSeq"/>
        </authorList>
    </citation>
    <scope>IDENTIFICATION</scope>
</reference>
<gene>
    <name evidence="3" type="primary">LOC106011937</name>
</gene>
<sequence>MPGTSGPLHPLHGINLPFASRHTGSGAGMTGGADSSKKGSNSSEKSTKTSISSKSLPNQPQQRYQYLSYQPQPQLLLQQPQILQQQQQQKQGQQHDKGGGLLTARKQNNNAGRMFLGNNEVAHQGKGQGQGQEEPDAGTKLWKNTAALDEARSTEK</sequence>
<accession>A0ABM1A132</accession>
<dbReference type="GeneID" id="106011937"/>
<protein>
    <submittedName>
        <fullName evidence="3">RNA polymerase II degradation factor 1-like</fullName>
    </submittedName>
</protein>
<name>A0ABM1A132_APLCA</name>